<proteinExistence type="predicted"/>
<reference evidence="1 2" key="1">
    <citation type="submission" date="2019-01" db="EMBL/GenBank/DDBJ databases">
        <authorList>
            <person name="Ferrante I. M."/>
        </authorList>
    </citation>
    <scope>NUCLEOTIDE SEQUENCE [LARGE SCALE GENOMIC DNA]</scope>
    <source>
        <strain evidence="1 2">B856</strain>
    </source>
</reference>
<dbReference type="InterPro" id="IPR027038">
    <property type="entry name" value="RanGap"/>
</dbReference>
<dbReference type="GO" id="GO:0031267">
    <property type="term" value="F:small GTPase binding"/>
    <property type="evidence" value="ECO:0007669"/>
    <property type="project" value="TreeGrafter"/>
</dbReference>
<dbReference type="OrthoDB" id="42132at2759"/>
<dbReference type="SMART" id="SM00368">
    <property type="entry name" value="LRR_RI"/>
    <property type="match status" value="5"/>
</dbReference>
<dbReference type="GO" id="GO:0048471">
    <property type="term" value="C:perinuclear region of cytoplasm"/>
    <property type="evidence" value="ECO:0007669"/>
    <property type="project" value="TreeGrafter"/>
</dbReference>
<dbReference type="InterPro" id="IPR032675">
    <property type="entry name" value="LRR_dom_sf"/>
</dbReference>
<name>A0A448ZRY8_9STRA</name>
<dbReference type="PANTHER" id="PTHR24113">
    <property type="entry name" value="RAN GTPASE-ACTIVATING PROTEIN 1"/>
    <property type="match status" value="1"/>
</dbReference>
<dbReference type="InterPro" id="IPR001611">
    <property type="entry name" value="Leu-rich_rpt"/>
</dbReference>
<dbReference type="GO" id="GO:0006913">
    <property type="term" value="P:nucleocytoplasmic transport"/>
    <property type="evidence" value="ECO:0007669"/>
    <property type="project" value="TreeGrafter"/>
</dbReference>
<dbReference type="Pfam" id="PF13516">
    <property type="entry name" value="LRR_6"/>
    <property type="match status" value="2"/>
</dbReference>
<dbReference type="PANTHER" id="PTHR24113:SF15">
    <property type="entry name" value="NACHT DOMAIN-CONTAINING PROTEIN"/>
    <property type="match status" value="1"/>
</dbReference>
<dbReference type="Proteomes" id="UP000291116">
    <property type="component" value="Unassembled WGS sequence"/>
</dbReference>
<dbReference type="Gene3D" id="3.80.10.10">
    <property type="entry name" value="Ribonuclease Inhibitor"/>
    <property type="match status" value="2"/>
</dbReference>
<dbReference type="SUPFAM" id="SSF52047">
    <property type="entry name" value="RNI-like"/>
    <property type="match status" value="1"/>
</dbReference>
<dbReference type="EMBL" id="CAACVS010000663">
    <property type="protein sequence ID" value="VEU44764.1"/>
    <property type="molecule type" value="Genomic_DNA"/>
</dbReference>
<protein>
    <submittedName>
        <fullName evidence="1">Uncharacterized protein</fullName>
    </submittedName>
</protein>
<dbReference type="GO" id="GO:0005634">
    <property type="term" value="C:nucleus"/>
    <property type="evidence" value="ECO:0007669"/>
    <property type="project" value="TreeGrafter"/>
</dbReference>
<dbReference type="GO" id="GO:0005829">
    <property type="term" value="C:cytosol"/>
    <property type="evidence" value="ECO:0007669"/>
    <property type="project" value="TreeGrafter"/>
</dbReference>
<dbReference type="GO" id="GO:0005096">
    <property type="term" value="F:GTPase activator activity"/>
    <property type="evidence" value="ECO:0007669"/>
    <property type="project" value="InterPro"/>
</dbReference>
<organism evidence="1 2">
    <name type="scientific">Pseudo-nitzschia multistriata</name>
    <dbReference type="NCBI Taxonomy" id="183589"/>
    <lineage>
        <taxon>Eukaryota</taxon>
        <taxon>Sar</taxon>
        <taxon>Stramenopiles</taxon>
        <taxon>Ochrophyta</taxon>
        <taxon>Bacillariophyta</taxon>
        <taxon>Bacillariophyceae</taxon>
        <taxon>Bacillariophycidae</taxon>
        <taxon>Bacillariales</taxon>
        <taxon>Bacillariaceae</taxon>
        <taxon>Pseudo-nitzschia</taxon>
    </lineage>
</organism>
<evidence type="ECO:0000313" key="1">
    <source>
        <dbReference type="EMBL" id="VEU44764.1"/>
    </source>
</evidence>
<evidence type="ECO:0000313" key="2">
    <source>
        <dbReference type="Proteomes" id="UP000291116"/>
    </source>
</evidence>
<gene>
    <name evidence="1" type="ORF">PSNMU_V1.4_AUG-EV-PASAV3_0118980</name>
</gene>
<sequence length="451" mass="48791">MILRNLQLNGKDRRELHGKLFHGADRGAHASLTLSNISTSFDDDDETDDAACGRHRSKSPGAGSLNCDFLMETDPERDSIGESRIEELTIERCRLDLEGARVLGKALESSCSAVSGLRSLKMDGVVFSDGGCSLNESGLLLPILEGIASARGGSPEAIELRRVPLPAAPELRRRFFAALGRCKNLRSLRLVNCDVRTEDAPGLAEAIASLSDTLKSLDLSRNDVDGSGLKTLLEEGLRGHGSLERLILSHNPIGDDGAIHLSRFFSRASNHSTARAAATATTTDSNEHARTRISSLWLVDCDTWSAGCSALSEGLRDFDTLSELVVDGEWDNHLGAVLESLRTNVVLKQLWIVSTDHPCCGDDSGSDDEAPDHERILLREQIDYYLALNRAHRRVSVEPGLSFRLWPTVLAGPPGGGEGPPRGTPSKAAAANANLWYHLLQRRPELVAAAE</sequence>
<dbReference type="AlphaFoldDB" id="A0A448ZRY8"/>
<accession>A0A448ZRY8</accession>
<keyword evidence="2" id="KW-1185">Reference proteome</keyword>